<reference evidence="2 3" key="1">
    <citation type="submission" date="2018-07" db="EMBL/GenBank/DDBJ databases">
        <title>Marsedoiliclastica nanhaica gen. nov. sp. nov., a novel marine hydrocarbonoclastic bacterium isolated from an in-situ enriched hydrocarbon-degrading consortium in deep-sea sediment.</title>
        <authorList>
            <person name="Dong C."/>
            <person name="Ma T."/>
            <person name="Liu R."/>
            <person name="Shao Z."/>
        </authorList>
    </citation>
    <scope>NUCLEOTIDE SEQUENCE [LARGE SCALE GENOMIC DNA]</scope>
    <source>
        <strain evidence="3">soil36-7</strain>
    </source>
</reference>
<protein>
    <submittedName>
        <fullName evidence="2">Uncharacterized protein</fullName>
    </submittedName>
</protein>
<evidence type="ECO:0000256" key="1">
    <source>
        <dbReference type="SAM" id="MobiDB-lite"/>
    </source>
</evidence>
<feature type="region of interest" description="Disordered" evidence="1">
    <location>
        <begin position="1"/>
        <end position="20"/>
    </location>
</feature>
<keyword evidence="3" id="KW-1185">Reference proteome</keyword>
<dbReference type="EMBL" id="CP031093">
    <property type="protein sequence ID" value="QCF24541.1"/>
    <property type="molecule type" value="Genomic_DNA"/>
</dbReference>
<dbReference type="AlphaFoldDB" id="A0A4P7XCK7"/>
<evidence type="ECO:0000313" key="2">
    <source>
        <dbReference type="EMBL" id="QCF24541.1"/>
    </source>
</evidence>
<accession>A0A4P7XCK7</accession>
<sequence length="81" mass="9418">MAAPHQQHQAGLTQNLPQTDPLIDLDNVREQLNRRIQHEVEDLQRRIIALQNAQSLGSECIIATYSRMIENKRRFLLDLDD</sequence>
<gene>
    <name evidence="2" type="ORF">soil367_00415</name>
</gene>
<dbReference type="Proteomes" id="UP000298049">
    <property type="component" value="Chromosome"/>
</dbReference>
<name>A0A4P7XCK7_9ALTE</name>
<organism evidence="2 3">
    <name type="scientific">Hydrocarboniclastica marina</name>
    <dbReference type="NCBI Taxonomy" id="2259620"/>
    <lineage>
        <taxon>Bacteria</taxon>
        <taxon>Pseudomonadati</taxon>
        <taxon>Pseudomonadota</taxon>
        <taxon>Gammaproteobacteria</taxon>
        <taxon>Alteromonadales</taxon>
        <taxon>Alteromonadaceae</taxon>
        <taxon>Hydrocarboniclastica</taxon>
    </lineage>
</organism>
<dbReference type="OrthoDB" id="6370222at2"/>
<proteinExistence type="predicted"/>
<dbReference type="KEGG" id="hmi:soil367_00415"/>
<evidence type="ECO:0000313" key="3">
    <source>
        <dbReference type="Proteomes" id="UP000298049"/>
    </source>
</evidence>
<feature type="compositionally biased region" description="Polar residues" evidence="1">
    <location>
        <begin position="1"/>
        <end position="18"/>
    </location>
</feature>
<dbReference type="RefSeq" id="WP_136545849.1">
    <property type="nucleotide sequence ID" value="NZ_CP031093.1"/>
</dbReference>